<evidence type="ECO:0000313" key="2">
    <source>
        <dbReference type="WBParaSite" id="MhA1_Contig271.frz3.gene2"/>
    </source>
</evidence>
<dbReference type="AlphaFoldDB" id="A0A1I8BKN3"/>
<reference evidence="2" key="1">
    <citation type="submission" date="2016-11" db="UniProtKB">
        <authorList>
            <consortium name="WormBaseParasite"/>
        </authorList>
    </citation>
    <scope>IDENTIFICATION</scope>
</reference>
<protein>
    <submittedName>
        <fullName evidence="2">C2H2-type domain-containing protein</fullName>
    </submittedName>
</protein>
<sequence length="59" mass="6775">MNVTSRSDAKIIYAIIKCSRGFCQQRTLLIHKQRDHGANVVLPPRKNASKLKILKEKEQ</sequence>
<organism evidence="1 2">
    <name type="scientific">Meloidogyne hapla</name>
    <name type="common">Root-knot nematode worm</name>
    <dbReference type="NCBI Taxonomy" id="6305"/>
    <lineage>
        <taxon>Eukaryota</taxon>
        <taxon>Metazoa</taxon>
        <taxon>Ecdysozoa</taxon>
        <taxon>Nematoda</taxon>
        <taxon>Chromadorea</taxon>
        <taxon>Rhabditida</taxon>
        <taxon>Tylenchina</taxon>
        <taxon>Tylenchomorpha</taxon>
        <taxon>Tylenchoidea</taxon>
        <taxon>Meloidogynidae</taxon>
        <taxon>Meloidogyninae</taxon>
        <taxon>Meloidogyne</taxon>
    </lineage>
</organism>
<evidence type="ECO:0000313" key="1">
    <source>
        <dbReference type="Proteomes" id="UP000095281"/>
    </source>
</evidence>
<accession>A0A1I8BKN3</accession>
<dbReference type="WBParaSite" id="MhA1_Contig271.frz3.gene2">
    <property type="protein sequence ID" value="MhA1_Contig271.frz3.gene2"/>
    <property type="gene ID" value="MhA1_Contig271.frz3.gene2"/>
</dbReference>
<dbReference type="Proteomes" id="UP000095281">
    <property type="component" value="Unplaced"/>
</dbReference>
<name>A0A1I8BKN3_MELHA</name>
<proteinExistence type="predicted"/>
<keyword evidence="1" id="KW-1185">Reference proteome</keyword>